<reference evidence="1" key="1">
    <citation type="submission" date="2022-10" db="EMBL/GenBank/DDBJ databases">
        <title>Complete Genome of Trichothecium roseum strain YXFP-22015, a Plant Pathogen Isolated from Citrus.</title>
        <authorList>
            <person name="Wang Y."/>
            <person name="Zhu L."/>
        </authorList>
    </citation>
    <scope>NUCLEOTIDE SEQUENCE</scope>
    <source>
        <strain evidence="1">YXFP-22015</strain>
    </source>
</reference>
<evidence type="ECO:0000313" key="1">
    <source>
        <dbReference type="EMBL" id="KAI9896832.1"/>
    </source>
</evidence>
<accession>A0ACC0UTI6</accession>
<dbReference type="Proteomes" id="UP001163324">
    <property type="component" value="Chromosome 8"/>
</dbReference>
<evidence type="ECO:0000313" key="2">
    <source>
        <dbReference type="Proteomes" id="UP001163324"/>
    </source>
</evidence>
<name>A0ACC0UTI6_9HYPO</name>
<gene>
    <name evidence="1" type="ORF">N3K66_007854</name>
</gene>
<comment type="caution">
    <text evidence="1">The sequence shown here is derived from an EMBL/GenBank/DDBJ whole genome shotgun (WGS) entry which is preliminary data.</text>
</comment>
<keyword evidence="2" id="KW-1185">Reference proteome</keyword>
<organism evidence="1 2">
    <name type="scientific">Trichothecium roseum</name>
    <dbReference type="NCBI Taxonomy" id="47278"/>
    <lineage>
        <taxon>Eukaryota</taxon>
        <taxon>Fungi</taxon>
        <taxon>Dikarya</taxon>
        <taxon>Ascomycota</taxon>
        <taxon>Pezizomycotina</taxon>
        <taxon>Sordariomycetes</taxon>
        <taxon>Hypocreomycetidae</taxon>
        <taxon>Hypocreales</taxon>
        <taxon>Hypocreales incertae sedis</taxon>
        <taxon>Trichothecium</taxon>
    </lineage>
</organism>
<sequence>MKCSNPIAFRPGPVTFWTTLIYIAIAIPVIWVHETVPPAPSDDVLPNGISLNDAFYDLQRITEAYHPYNSHENDRVRQYLFNRSEEILGLNDVSYTIETVTHNRSWTEQTHEYAQDTRVTIFDDMRSNVTMTDPTQTVMGTDVGGRNKKNLGKYFEGTNYYVYIRGTNDPPGRWWNEKDKYDLARGPGAVLVNCHYDSVSTGYGATDDGMACVSMLQLLSYFTHEKNDAPKHGIVLLFNNAEEDGLYGARAFGASPVNNFCRTFVNLEGAGAGGRAMLFRATDMEVAQAYAQSPHPFGSIMAADAFKRGLVKSGTDYQVFDEAYGHRGIDIAFYEPRSRYHTVEDDARHTSKDSTWHMLSAALASTKSLSRNTGSRFTGDRSDHDENKVQNGKRTDGVYFDMFGSAWVAFPLEGLFAWTLTLLVATPLLLALVAYMLVRQDKFYLFSRDIKIHSELNDDPVRIGGWKGVSRFPVAFVFATGLTFLCAFLVAKVNPLIVYSSSYTTWAMYLSIFYSVFWLISRGASIIRPSALHRGYATLWIFIIGWAIQVFSAIMEDRMKIGAFFPMAFLQTAAFLSLIITLAEQFALPGKRDFGQKQHDDHHGRDQTDQEGSNHRQVQPESHEDNEASDEPDTPSETTPLRAGGNGYGSNNRTTFGDTYRRSAASPETATKKERHSQPYDSEQSWSGQMPTWTWIIQLLLLAPVPLIIIGNLSLVGTSSTNMTGVDGVSTAAPLLLQAGLAVVMLLPLTPFLHRVTYHVPIVLLLIFIVTLIHNLTMFPFSTGKRFKFYFQQVIDLDSHSNTVNITGIEPFARSVISHLPSAGGKSPTCQTSTVRRGLHTCSFNGSALLPQLAEGAGLDDLISFSAIAETGQRAKFTVDAANTRGCRLEFDSNRVGMFWVEGGADRDDRLGKLPKEGLGRLELFRRDWVQPWNVTVDWRTGKVLSDKDAKAAKDLFKLLGDKVRAKPAPSKAASIVSALFDRAYDVDKEDLNAMTMNIIDMLIEEDDLELAEEVSKELNGFIKDIDAKEDSVDKIMDELKIRDMSDVDGTIGAASEVKVTCLWSDANHASAIPAYAELLKYAPTWAVPSKTSVGLVEVSKRFRIPT</sequence>
<proteinExistence type="predicted"/>
<protein>
    <submittedName>
        <fullName evidence="1">Uncharacterized protein</fullName>
    </submittedName>
</protein>
<dbReference type="EMBL" id="CM047947">
    <property type="protein sequence ID" value="KAI9896832.1"/>
    <property type="molecule type" value="Genomic_DNA"/>
</dbReference>